<dbReference type="SUPFAM" id="SSF51197">
    <property type="entry name" value="Clavaminate synthase-like"/>
    <property type="match status" value="1"/>
</dbReference>
<dbReference type="EMBL" id="JJOA01000002">
    <property type="protein sequence ID" value="KEA61156.1"/>
    <property type="molecule type" value="Genomic_DNA"/>
</dbReference>
<accession>A0A071MXG5</accession>
<dbReference type="GO" id="GO:0005506">
    <property type="term" value="F:iron ion binding"/>
    <property type="evidence" value="ECO:0007669"/>
    <property type="project" value="InterPro"/>
</dbReference>
<feature type="domain" description="Fe2OG dioxygenase" evidence="7">
    <location>
        <begin position="155"/>
        <end position="266"/>
    </location>
</feature>
<evidence type="ECO:0000256" key="6">
    <source>
        <dbReference type="ARBA" id="ARBA00023004"/>
    </source>
</evidence>
<keyword evidence="3" id="KW-0847">Vitamin C</keyword>
<dbReference type="PANTHER" id="PTHR41677:SF1">
    <property type="entry name" value="FE2OG DIOXYGENASE DOMAIN-CONTAINING PROTEIN"/>
    <property type="match status" value="1"/>
</dbReference>
<name>A0A071MXG5_9BURK</name>
<dbReference type="GO" id="GO:0016705">
    <property type="term" value="F:oxidoreductase activity, acting on paired donors, with incorporation or reduction of molecular oxygen"/>
    <property type="evidence" value="ECO:0007669"/>
    <property type="project" value="InterPro"/>
</dbReference>
<gene>
    <name evidence="8" type="ORF">DT99_03295</name>
</gene>
<dbReference type="PROSITE" id="PS51471">
    <property type="entry name" value="FE2OG_OXY"/>
    <property type="match status" value="1"/>
</dbReference>
<dbReference type="AlphaFoldDB" id="A0A071MXG5"/>
<comment type="cofactor">
    <cofactor evidence="1">
        <name>L-ascorbate</name>
        <dbReference type="ChEBI" id="CHEBI:38290"/>
    </cofactor>
</comment>
<dbReference type="InterPro" id="IPR005123">
    <property type="entry name" value="Oxoglu/Fe-dep_dioxygenase_dom"/>
</dbReference>
<proteinExistence type="predicted"/>
<evidence type="ECO:0000256" key="1">
    <source>
        <dbReference type="ARBA" id="ARBA00001961"/>
    </source>
</evidence>
<dbReference type="Gene3D" id="2.60.120.620">
    <property type="entry name" value="q2cbj1_9rhob like domain"/>
    <property type="match status" value="1"/>
</dbReference>
<evidence type="ECO:0000256" key="5">
    <source>
        <dbReference type="ARBA" id="ARBA00023002"/>
    </source>
</evidence>
<dbReference type="GO" id="GO:0031418">
    <property type="term" value="F:L-ascorbic acid binding"/>
    <property type="evidence" value="ECO:0007669"/>
    <property type="project" value="UniProtKB-KW"/>
</dbReference>
<dbReference type="PANTHER" id="PTHR41677">
    <property type="entry name" value="YALI0B19030P"/>
    <property type="match status" value="1"/>
</dbReference>
<protein>
    <recommendedName>
        <fullName evidence="7">Fe2OG dioxygenase domain-containing protein</fullName>
    </recommendedName>
</protein>
<keyword evidence="2" id="KW-0479">Metal-binding</keyword>
<sequence length="329" mass="37401">MNKGNALPVFARGFDRVRLALRTSLSAGVNVDGTLDAATEPMRWTSACLRDGYEVRYRRNLDDLGYREVPMRGTRSDSLNAVCHLRGLFSDEAVSALREIGRALERSASSSNWIISKRVRAVTNRSRFIDDMMRDRAFLMRVSRLAGAPLIPYPMVNARSQFNYYYPTDSREGGNAPLGMWHTDGTSFVLNVVLSDRADYEGGNFLFYESTAETFDRHDKERRHVKTANLDRAGDALLIYGSKLFHGVEPVEAGRRMSLVLSFHCPYTREDDNGFWHLASDDGIPRTIVNWLALQRALRDDAELQYRRLGLEPIRPEDLDDQRLSPAPF</sequence>
<comment type="caution">
    <text evidence="8">The sequence shown here is derived from an EMBL/GenBank/DDBJ whole genome shotgun (WGS) entry which is preliminary data.</text>
</comment>
<keyword evidence="5" id="KW-0560">Oxidoreductase</keyword>
<keyword evidence="4" id="KW-0223">Dioxygenase</keyword>
<evidence type="ECO:0000256" key="2">
    <source>
        <dbReference type="ARBA" id="ARBA00022723"/>
    </source>
</evidence>
<dbReference type="GO" id="GO:0051213">
    <property type="term" value="F:dioxygenase activity"/>
    <property type="evidence" value="ECO:0007669"/>
    <property type="project" value="UniProtKB-KW"/>
</dbReference>
<evidence type="ECO:0000256" key="3">
    <source>
        <dbReference type="ARBA" id="ARBA00022896"/>
    </source>
</evidence>
<keyword evidence="6" id="KW-0408">Iron</keyword>
<organism evidence="8">
    <name type="scientific">Burkholderia cenocepacia</name>
    <dbReference type="NCBI Taxonomy" id="95486"/>
    <lineage>
        <taxon>Bacteria</taxon>
        <taxon>Pseudomonadati</taxon>
        <taxon>Pseudomonadota</taxon>
        <taxon>Betaproteobacteria</taxon>
        <taxon>Burkholderiales</taxon>
        <taxon>Burkholderiaceae</taxon>
        <taxon>Burkholderia</taxon>
        <taxon>Burkholderia cepacia complex</taxon>
    </lineage>
</organism>
<reference evidence="8" key="1">
    <citation type="submission" date="2014-04" db="EMBL/GenBank/DDBJ databases">
        <title>In planta biocontrol of soil-borne Fusarium wilt of banana through a plant endophytic bacterium, Burkholderia cenocepacia 869T2.</title>
        <authorList>
            <person name="Ho Y.-N."/>
            <person name="Chiang H.-M."/>
            <person name="Chao C.-P."/>
            <person name="Su C.-C."/>
            <person name="Hsu H.-F."/>
            <person name="Guo C.-T."/>
            <person name="Hsieh J.-L."/>
            <person name="Huang C.-C."/>
        </authorList>
    </citation>
    <scope>NUCLEOTIDE SEQUENCE [LARGE SCALE GENOMIC DNA]</scope>
    <source>
        <strain evidence="8">869T2</strain>
    </source>
</reference>
<dbReference type="InterPro" id="IPR006620">
    <property type="entry name" value="Pro_4_hyd_alph"/>
</dbReference>
<evidence type="ECO:0000256" key="4">
    <source>
        <dbReference type="ARBA" id="ARBA00022964"/>
    </source>
</evidence>
<dbReference type="OrthoDB" id="8985754at2"/>
<dbReference type="SMART" id="SM00702">
    <property type="entry name" value="P4Hc"/>
    <property type="match status" value="1"/>
</dbReference>
<evidence type="ECO:0000313" key="8">
    <source>
        <dbReference type="EMBL" id="KEA61156.1"/>
    </source>
</evidence>
<evidence type="ECO:0000259" key="7">
    <source>
        <dbReference type="PROSITE" id="PS51471"/>
    </source>
</evidence>